<reference evidence="1" key="1">
    <citation type="submission" date="2018-02" db="EMBL/GenBank/DDBJ databases">
        <title>Rhizophora mucronata_Transcriptome.</title>
        <authorList>
            <person name="Meera S.P."/>
            <person name="Sreeshan A."/>
            <person name="Augustine A."/>
        </authorList>
    </citation>
    <scope>NUCLEOTIDE SEQUENCE</scope>
    <source>
        <tissue evidence="1">Leaf</tissue>
    </source>
</reference>
<keyword evidence="1" id="KW-0808">Transferase</keyword>
<accession>A0A2P2IN63</accession>
<dbReference type="GO" id="GO:0032259">
    <property type="term" value="P:methylation"/>
    <property type="evidence" value="ECO:0007669"/>
    <property type="project" value="UniProtKB-KW"/>
</dbReference>
<organism evidence="1">
    <name type="scientific">Rhizophora mucronata</name>
    <name type="common">Asiatic mangrove</name>
    <dbReference type="NCBI Taxonomy" id="61149"/>
    <lineage>
        <taxon>Eukaryota</taxon>
        <taxon>Viridiplantae</taxon>
        <taxon>Streptophyta</taxon>
        <taxon>Embryophyta</taxon>
        <taxon>Tracheophyta</taxon>
        <taxon>Spermatophyta</taxon>
        <taxon>Magnoliopsida</taxon>
        <taxon>eudicotyledons</taxon>
        <taxon>Gunneridae</taxon>
        <taxon>Pentapetalae</taxon>
        <taxon>rosids</taxon>
        <taxon>fabids</taxon>
        <taxon>Malpighiales</taxon>
        <taxon>Rhizophoraceae</taxon>
        <taxon>Rhizophora</taxon>
    </lineage>
</organism>
<keyword evidence="1" id="KW-0489">Methyltransferase</keyword>
<dbReference type="GO" id="GO:0008168">
    <property type="term" value="F:methyltransferase activity"/>
    <property type="evidence" value="ECO:0007669"/>
    <property type="project" value="UniProtKB-KW"/>
</dbReference>
<evidence type="ECO:0000313" key="1">
    <source>
        <dbReference type="EMBL" id="MBW82650.1"/>
    </source>
</evidence>
<dbReference type="EMBL" id="GGEC01002167">
    <property type="protein sequence ID" value="MBW82650.1"/>
    <property type="molecule type" value="Transcribed_RNA"/>
</dbReference>
<protein>
    <submittedName>
        <fullName evidence="1">2-phytyl-1 4-beta-naphthoquinone methyltransferaseic</fullName>
    </submittedName>
</protein>
<sequence length="36" mass="4020">MLTQAQQIIQIIVDRSNTVKECLTFGRGSNQRESGP</sequence>
<name>A0A2P2IN63_RHIMU</name>
<proteinExistence type="predicted"/>
<dbReference type="AlphaFoldDB" id="A0A2P2IN63"/>